<dbReference type="InterPro" id="IPR007210">
    <property type="entry name" value="ABC_Gly_betaine_transp_sub-bd"/>
</dbReference>
<dbReference type="InterPro" id="IPR035906">
    <property type="entry name" value="MetI-like_sf"/>
</dbReference>
<evidence type="ECO:0000313" key="10">
    <source>
        <dbReference type="EMBL" id="EEQ67056.1"/>
    </source>
</evidence>
<comment type="subcellular location">
    <subcellularLocation>
        <location evidence="8">Cell membrane</location>
        <topology evidence="8">Multi-pass membrane protein</topology>
    </subcellularLocation>
    <subcellularLocation>
        <location evidence="1">Membrane</location>
        <topology evidence="1">Multi-pass membrane protein</topology>
    </subcellularLocation>
</comment>
<dbReference type="SUPFAM" id="SSF161098">
    <property type="entry name" value="MetI-like"/>
    <property type="match status" value="1"/>
</dbReference>
<dbReference type="FunFam" id="1.10.3720.10:FF:000001">
    <property type="entry name" value="Glycine betaine ABC transporter, permease"/>
    <property type="match status" value="1"/>
</dbReference>
<dbReference type="CDD" id="cd13610">
    <property type="entry name" value="PBP2_ChoS"/>
    <property type="match status" value="1"/>
</dbReference>
<dbReference type="PROSITE" id="PS50928">
    <property type="entry name" value="ABC_TM1"/>
    <property type="match status" value="1"/>
</dbReference>
<feature type="transmembrane region" description="Helical" evidence="8">
    <location>
        <begin position="145"/>
        <end position="172"/>
    </location>
</feature>
<comment type="similarity">
    <text evidence="8">Belongs to the binding-protein-dependent transport system permease family.</text>
</comment>
<gene>
    <name evidence="10" type="ORF">LBPG_02505</name>
</gene>
<dbReference type="InterPro" id="IPR000515">
    <property type="entry name" value="MetI-like"/>
</dbReference>
<feature type="transmembrane region" description="Helical" evidence="8">
    <location>
        <begin position="23"/>
        <end position="45"/>
    </location>
</feature>
<evidence type="ECO:0000256" key="8">
    <source>
        <dbReference type="RuleBase" id="RU363032"/>
    </source>
</evidence>
<dbReference type="KEGG" id="lpi:LBPG_02505"/>
<evidence type="ECO:0000256" key="2">
    <source>
        <dbReference type="ARBA" id="ARBA00022448"/>
    </source>
</evidence>
<dbReference type="Gene3D" id="3.40.190.10">
    <property type="entry name" value="Periplasmic binding protein-like II"/>
    <property type="match status" value="1"/>
</dbReference>
<feature type="domain" description="ABC transmembrane type-1" evidence="9">
    <location>
        <begin position="19"/>
        <end position="202"/>
    </location>
</feature>
<dbReference type="Proteomes" id="UP000015927">
    <property type="component" value="Chromosome"/>
</dbReference>
<comment type="similarity">
    <text evidence="7">In the N-terminal section; belongs to the binding-protein-dependent transport system permease family.</text>
</comment>
<feature type="transmembrane region" description="Helical" evidence="8">
    <location>
        <begin position="208"/>
        <end position="226"/>
    </location>
</feature>
<dbReference type="Gene3D" id="3.40.190.120">
    <property type="entry name" value="Osmoprotection protein (prox), domain 2"/>
    <property type="match status" value="1"/>
</dbReference>
<keyword evidence="3 8" id="KW-0812">Transmembrane</keyword>
<dbReference type="CDD" id="cd06261">
    <property type="entry name" value="TM_PBP2"/>
    <property type="match status" value="1"/>
</dbReference>
<feature type="transmembrane region" description="Helical" evidence="8">
    <location>
        <begin position="178"/>
        <end position="201"/>
    </location>
</feature>
<protein>
    <submittedName>
        <fullName evidence="10">Glycine betaine/carnitine/choline ABC transporter</fullName>
    </submittedName>
</protein>
<dbReference type="SUPFAM" id="SSF53850">
    <property type="entry name" value="Periplasmic binding protein-like II"/>
    <property type="match status" value="1"/>
</dbReference>
<evidence type="ECO:0000256" key="7">
    <source>
        <dbReference type="ARBA" id="ARBA00035652"/>
    </source>
</evidence>
<comment type="similarity">
    <text evidence="6">In the C-terminal section; belongs to the OsmX family.</text>
</comment>
<dbReference type="EMBL" id="CP002391">
    <property type="protein sequence ID" value="EEQ67056.1"/>
    <property type="molecule type" value="Genomic_DNA"/>
</dbReference>
<accession>A0A826HW12</accession>
<dbReference type="GO" id="GO:0043190">
    <property type="term" value="C:ATP-binding cassette (ABC) transporter complex"/>
    <property type="evidence" value="ECO:0007669"/>
    <property type="project" value="InterPro"/>
</dbReference>
<dbReference type="PANTHER" id="PTHR30177">
    <property type="entry name" value="GLYCINE BETAINE/L-PROLINE TRANSPORT SYSTEM PERMEASE PROTEIN PROW"/>
    <property type="match status" value="1"/>
</dbReference>
<evidence type="ECO:0000256" key="3">
    <source>
        <dbReference type="ARBA" id="ARBA00022692"/>
    </source>
</evidence>
<dbReference type="GeneID" id="57089083"/>
<proteinExistence type="inferred from homology"/>
<feature type="transmembrane region" description="Helical" evidence="8">
    <location>
        <begin position="57"/>
        <end position="78"/>
    </location>
</feature>
<evidence type="ECO:0000256" key="6">
    <source>
        <dbReference type="ARBA" id="ARBA00035642"/>
    </source>
</evidence>
<evidence type="ECO:0000256" key="4">
    <source>
        <dbReference type="ARBA" id="ARBA00022989"/>
    </source>
</evidence>
<evidence type="ECO:0000256" key="5">
    <source>
        <dbReference type="ARBA" id="ARBA00023136"/>
    </source>
</evidence>
<dbReference type="Pfam" id="PF00528">
    <property type="entry name" value="BPD_transp_1"/>
    <property type="match status" value="1"/>
</dbReference>
<evidence type="ECO:0000256" key="1">
    <source>
        <dbReference type="ARBA" id="ARBA00004141"/>
    </source>
</evidence>
<evidence type="ECO:0000313" key="11">
    <source>
        <dbReference type="Proteomes" id="UP000015927"/>
    </source>
</evidence>
<name>A0A826HW12_LACPA</name>
<dbReference type="InterPro" id="IPR058089">
    <property type="entry name" value="EgtUBC_SBD"/>
</dbReference>
<dbReference type="Gene3D" id="1.10.3720.10">
    <property type="entry name" value="MetI-like"/>
    <property type="match status" value="1"/>
</dbReference>
<keyword evidence="2 8" id="KW-0813">Transport</keyword>
<feature type="transmembrane region" description="Helical" evidence="8">
    <location>
        <begin position="84"/>
        <end position="104"/>
    </location>
</feature>
<organism evidence="10 11">
    <name type="scientific">Lacticaseibacillus paracasei subsp. paracasei 8700:2</name>
    <dbReference type="NCBI Taxonomy" id="537973"/>
    <lineage>
        <taxon>Bacteria</taxon>
        <taxon>Bacillati</taxon>
        <taxon>Bacillota</taxon>
        <taxon>Bacilli</taxon>
        <taxon>Lactobacillales</taxon>
        <taxon>Lactobacillaceae</taxon>
        <taxon>Lacticaseibacillus</taxon>
    </lineage>
</organism>
<dbReference type="AlphaFoldDB" id="A0A826HW12"/>
<reference evidence="10 11" key="1">
    <citation type="submission" date="2010-12" db="EMBL/GenBank/DDBJ databases">
        <title>The Genome Sequence of Lactobacillus paracasei subsp. paracasei strain 8700:2.</title>
        <authorList>
            <consortium name="The Broad Institute Genome Sequencing Platform"/>
            <person name="Ward D."/>
            <person name="Earl A."/>
            <person name="Feldgarden M."/>
            <person name="Young S.K."/>
            <person name="Gargeya S."/>
            <person name="Zeng Q."/>
            <person name="Alvarado L."/>
            <person name="Berlin A."/>
            <person name="Bochicchio J."/>
            <person name="Chapman S.B."/>
            <person name="Chen Z."/>
            <person name="Freedman E."/>
            <person name="Gellesch M."/>
            <person name="Goldberg J."/>
            <person name="Griggs A."/>
            <person name="Gujja S."/>
            <person name="Heilman E."/>
            <person name="Heiman D."/>
            <person name="Howarth C."/>
            <person name="Mehta T."/>
            <person name="Neiman D."/>
            <person name="Pearson M."/>
            <person name="Roberts A."/>
            <person name="Saif S."/>
            <person name="Shea T."/>
            <person name="Shenoy N."/>
            <person name="Sisk P."/>
            <person name="Stolte C."/>
            <person name="Sykes S."/>
            <person name="White J."/>
            <person name="Yandava C."/>
            <person name="Saulnier D."/>
            <person name="Haas B."/>
            <person name="Nusbaum C."/>
            <person name="Birren B."/>
        </authorList>
    </citation>
    <scope>NUCLEOTIDE SEQUENCE [LARGE SCALE GENOMIC DNA]</scope>
    <source>
        <strain evidence="10 11">8700:2</strain>
    </source>
</reference>
<dbReference type="Pfam" id="PF04069">
    <property type="entry name" value="OpuAC"/>
    <property type="match status" value="1"/>
</dbReference>
<keyword evidence="4 8" id="KW-1133">Transmembrane helix</keyword>
<sequence>MDALIQTLFSKRQELLIAIWQHIQISLISLLFALIIALPLALAVVHHQRTAGIFTQIAGIFQTIPSLAVLGLLIPFVGIGTIPAITALVIYAILPIFSSTLAGIGSIDDALEEAADAFGMNRREKIFRVELPLAMPTIVTGIRQAIVMIIGTGTLAALIGAGGLGDFILLGIDRNNNAMTLIGAIASALLAIIFSGGIYWLQKHRLRYVLATLGVIICLPVVGMIYQNVHPVSRTVTIAGKMGSEPDILINMYKDLIEQAAPQTKVVLKPNFGQTSFLFNALKTQKVDIYPEFTGTVLESLVKPSKQQRQLGVPGARLYKYAAQDLKHQFQMTYLAPMAYNNTYAVVIKRSYAQAHGITTISDLQRVQSELLGGFDLEFLDRTDGYKGLQATYGLNFKTQSIDPGLRYEALKNGKINLTDGYSTDSQIRQFDLIALTDNRHQIPVYQGAPLMNTSFAAKNPEIVQALNKLANKISETDMQEMNYEVNVKQQSAATVAKHYLVTHQLLRG</sequence>
<dbReference type="GO" id="GO:0022857">
    <property type="term" value="F:transmembrane transporter activity"/>
    <property type="evidence" value="ECO:0007669"/>
    <property type="project" value="InterPro"/>
</dbReference>
<dbReference type="GO" id="GO:0031460">
    <property type="term" value="P:glycine betaine transport"/>
    <property type="evidence" value="ECO:0007669"/>
    <property type="project" value="TreeGrafter"/>
</dbReference>
<dbReference type="RefSeq" id="WP_003659728.1">
    <property type="nucleotide sequence ID" value="NC_022112.1"/>
</dbReference>
<dbReference type="InterPro" id="IPR051204">
    <property type="entry name" value="ABC_transp_perm/SBD"/>
</dbReference>
<keyword evidence="5 8" id="KW-0472">Membrane</keyword>
<evidence type="ECO:0000259" key="9">
    <source>
        <dbReference type="PROSITE" id="PS50928"/>
    </source>
</evidence>
<dbReference type="PANTHER" id="PTHR30177:SF4">
    <property type="entry name" value="OSMOPROTECTANT IMPORT PERMEASE PROTEIN OSMW"/>
    <property type="match status" value="1"/>
</dbReference>